<reference evidence="1" key="1">
    <citation type="submission" date="2015-07" db="EMBL/GenBank/DDBJ databases">
        <title>MeaNS - Measles Nucleotide Surveillance Program.</title>
        <authorList>
            <person name="Tran T."/>
            <person name="Druce J."/>
        </authorList>
    </citation>
    <scope>NUCLEOTIDE SEQUENCE</scope>
    <source>
        <strain evidence="1">UCB-OBI-ISO-001</strain>
        <tissue evidence="1">Gonad</tissue>
    </source>
</reference>
<organism evidence="1">
    <name type="scientific">Octopus bimaculoides</name>
    <name type="common">California two-spotted octopus</name>
    <dbReference type="NCBI Taxonomy" id="37653"/>
    <lineage>
        <taxon>Eukaryota</taxon>
        <taxon>Metazoa</taxon>
        <taxon>Spiralia</taxon>
        <taxon>Lophotrochozoa</taxon>
        <taxon>Mollusca</taxon>
        <taxon>Cephalopoda</taxon>
        <taxon>Coleoidea</taxon>
        <taxon>Octopodiformes</taxon>
        <taxon>Octopoda</taxon>
        <taxon>Incirrata</taxon>
        <taxon>Octopodidae</taxon>
        <taxon>Octopus</taxon>
    </lineage>
</organism>
<dbReference type="AlphaFoldDB" id="A0A0L8G936"/>
<evidence type="ECO:0000313" key="1">
    <source>
        <dbReference type="EMBL" id="KOF73388.1"/>
    </source>
</evidence>
<accession>A0A0L8G936</accession>
<dbReference type="EMBL" id="KQ423173">
    <property type="protein sequence ID" value="KOF73388.1"/>
    <property type="molecule type" value="Genomic_DNA"/>
</dbReference>
<proteinExistence type="predicted"/>
<protein>
    <submittedName>
        <fullName evidence="1">Uncharacterized protein</fullName>
    </submittedName>
</protein>
<name>A0A0L8G936_OCTBM</name>
<gene>
    <name evidence="1" type="ORF">OCBIM_22037938mg</name>
</gene>
<sequence>MFMSALSRVMGLKLYMASPLFGSFFSSVTAPRLTKPGMLPFCCQLQYTAAKTSPNKSGIQL</sequence>